<dbReference type="AlphaFoldDB" id="A0A9W4HZX6"/>
<evidence type="ECO:0000313" key="3">
    <source>
        <dbReference type="Proteomes" id="UP001153461"/>
    </source>
</evidence>
<comment type="caution">
    <text evidence="2">The sequence shown here is derived from an EMBL/GenBank/DDBJ whole genome shotgun (WGS) entry which is preliminary data.</text>
</comment>
<accession>A0A9W4HZX6</accession>
<evidence type="ECO:0000256" key="1">
    <source>
        <dbReference type="SAM" id="MobiDB-lite"/>
    </source>
</evidence>
<gene>
    <name evidence="2" type="ORF">PNAL_LOCUS7361</name>
</gene>
<sequence length="58" mass="6635">MPYKRMCGISVIQTSPRRQPIPLINDLSLSKNRRNQNTPRKAMRGTEGSGETVWMCTK</sequence>
<dbReference type="Proteomes" id="UP001153461">
    <property type="component" value="Unassembled WGS sequence"/>
</dbReference>
<dbReference type="OrthoDB" id="147332at2759"/>
<protein>
    <submittedName>
        <fullName evidence="2">Uncharacterized protein</fullName>
    </submittedName>
</protein>
<organism evidence="2 3">
    <name type="scientific">Penicillium nalgiovense</name>
    <dbReference type="NCBI Taxonomy" id="60175"/>
    <lineage>
        <taxon>Eukaryota</taxon>
        <taxon>Fungi</taxon>
        <taxon>Dikarya</taxon>
        <taxon>Ascomycota</taxon>
        <taxon>Pezizomycotina</taxon>
        <taxon>Eurotiomycetes</taxon>
        <taxon>Eurotiomycetidae</taxon>
        <taxon>Eurotiales</taxon>
        <taxon>Aspergillaceae</taxon>
        <taxon>Penicillium</taxon>
    </lineage>
</organism>
<feature type="region of interest" description="Disordered" evidence="1">
    <location>
        <begin position="31"/>
        <end position="58"/>
    </location>
</feature>
<dbReference type="EMBL" id="CAJVNV010000436">
    <property type="protein sequence ID" value="CAG8196319.1"/>
    <property type="molecule type" value="Genomic_DNA"/>
</dbReference>
<evidence type="ECO:0000313" key="2">
    <source>
        <dbReference type="EMBL" id="CAG8196319.1"/>
    </source>
</evidence>
<proteinExistence type="predicted"/>
<reference evidence="2" key="1">
    <citation type="submission" date="2021-07" db="EMBL/GenBank/DDBJ databases">
        <authorList>
            <person name="Branca A.L. A."/>
        </authorList>
    </citation>
    <scope>NUCLEOTIDE SEQUENCE</scope>
</reference>
<name>A0A9W4HZX6_PENNA</name>